<dbReference type="PANTHER" id="PTHR37302:SF3">
    <property type="entry name" value="DAMAGE-INDUCIBLE PROTEIN DINB"/>
    <property type="match status" value="1"/>
</dbReference>
<dbReference type="STRING" id="991905.SL003B_3058"/>
<dbReference type="EMBL" id="CP002568">
    <property type="protein sequence ID" value="ADZ71481.1"/>
    <property type="molecule type" value="Genomic_DNA"/>
</dbReference>
<protein>
    <submittedName>
        <fullName evidence="4">Nuclease inhibitor</fullName>
    </submittedName>
</protein>
<proteinExistence type="inferred from homology"/>
<reference evidence="4 5" key="1">
    <citation type="journal article" date="2011" name="J. Bacteriol.">
        <title>Complete genome sequence of Polymorphum gilvum SL003B-26A1T, a crude oil-degrading bacterium from oil-polluted saline soil.</title>
        <authorList>
            <person name="Li S.G."/>
            <person name="Tang Y.Q."/>
            <person name="Nie Y."/>
            <person name="Cai M."/>
            <person name="Wu X.L."/>
        </authorList>
    </citation>
    <scope>NUCLEOTIDE SEQUENCE [LARGE SCALE GENOMIC DNA]</scope>
    <source>
        <strain evidence="5">LMG 25793 / CGMCC 1.9160 / SL003B-26A1</strain>
    </source>
</reference>
<keyword evidence="2 3" id="KW-0479">Metal-binding</keyword>
<dbReference type="Gene3D" id="1.20.120.450">
    <property type="entry name" value="dinb family like domain"/>
    <property type="match status" value="1"/>
</dbReference>
<feature type="binding site" evidence="3">
    <location>
        <position position="139"/>
    </location>
    <ligand>
        <name>a divalent metal cation</name>
        <dbReference type="ChEBI" id="CHEBI:60240"/>
    </ligand>
</feature>
<dbReference type="Proteomes" id="UP000008130">
    <property type="component" value="Chromosome"/>
</dbReference>
<sequence length="178" mass="19453">MAQACSYFGAMARNNAWANAQLLGACAALTQEDFVAPRTGFFPSIKATLNHILAVDRYYLDGLRHGGRGAELFLATDYGSVDDLEPAQAEQDAALTAFCDALAPQDLERTVAFDRGEGGIWHERIDLVLLHLFQHQVHHRGQVHAMLAGTPVAPPQLDEFFIDFDRDPQAGAVFGGDR</sequence>
<organism evidence="4 5">
    <name type="scientific">Polymorphum gilvum (strain LMG 25793 / CGMCC 1.9160 / SL003B-26A1)</name>
    <dbReference type="NCBI Taxonomy" id="991905"/>
    <lineage>
        <taxon>Bacteria</taxon>
        <taxon>Pseudomonadati</taxon>
        <taxon>Pseudomonadota</taxon>
        <taxon>Alphaproteobacteria</taxon>
        <taxon>Rhodobacterales</taxon>
        <taxon>Paracoccaceae</taxon>
        <taxon>Polymorphum</taxon>
    </lineage>
</organism>
<dbReference type="KEGG" id="pgv:SL003B_3058"/>
<feature type="binding site" evidence="3">
    <location>
        <position position="51"/>
    </location>
    <ligand>
        <name>a divalent metal cation</name>
        <dbReference type="ChEBI" id="CHEBI:60240"/>
    </ligand>
</feature>
<evidence type="ECO:0000313" key="5">
    <source>
        <dbReference type="Proteomes" id="UP000008130"/>
    </source>
</evidence>
<dbReference type="HOGENOM" id="CLU_101283_1_1_5"/>
<dbReference type="PANTHER" id="PTHR37302">
    <property type="entry name" value="SLR1116 PROTEIN"/>
    <property type="match status" value="1"/>
</dbReference>
<dbReference type="eggNOG" id="COG2318">
    <property type="taxonomic scope" value="Bacteria"/>
</dbReference>
<name>F2IW96_POLGS</name>
<feature type="binding site" evidence="3">
    <location>
        <position position="135"/>
    </location>
    <ligand>
        <name>a divalent metal cation</name>
        <dbReference type="ChEBI" id="CHEBI:60240"/>
    </ligand>
</feature>
<evidence type="ECO:0000256" key="3">
    <source>
        <dbReference type="PIRSR" id="PIRSR607837-1"/>
    </source>
</evidence>
<evidence type="ECO:0000256" key="1">
    <source>
        <dbReference type="ARBA" id="ARBA00008635"/>
    </source>
</evidence>
<evidence type="ECO:0000256" key="2">
    <source>
        <dbReference type="ARBA" id="ARBA00022723"/>
    </source>
</evidence>
<dbReference type="OrthoDB" id="9807509at2"/>
<dbReference type="PATRIC" id="fig|991905.3.peg.3142"/>
<dbReference type="AlphaFoldDB" id="F2IW96"/>
<comment type="similarity">
    <text evidence="1">Belongs to the DinB family.</text>
</comment>
<dbReference type="Pfam" id="PF05163">
    <property type="entry name" value="DinB"/>
    <property type="match status" value="1"/>
</dbReference>
<dbReference type="SUPFAM" id="SSF109854">
    <property type="entry name" value="DinB/YfiT-like putative metalloenzymes"/>
    <property type="match status" value="1"/>
</dbReference>
<accession>F2IW96</accession>
<dbReference type="RefSeq" id="WP_013653792.1">
    <property type="nucleotide sequence ID" value="NC_015259.1"/>
</dbReference>
<dbReference type="InterPro" id="IPR034660">
    <property type="entry name" value="DinB/YfiT-like"/>
</dbReference>
<keyword evidence="5" id="KW-1185">Reference proteome</keyword>
<gene>
    <name evidence="4" type="ordered locus">SL003B_3058</name>
</gene>
<dbReference type="InterPro" id="IPR007837">
    <property type="entry name" value="DinB"/>
</dbReference>
<evidence type="ECO:0000313" key="4">
    <source>
        <dbReference type="EMBL" id="ADZ71481.1"/>
    </source>
</evidence>
<dbReference type="GO" id="GO:0046872">
    <property type="term" value="F:metal ion binding"/>
    <property type="evidence" value="ECO:0007669"/>
    <property type="project" value="UniProtKB-KW"/>
</dbReference>